<proteinExistence type="predicted"/>
<keyword evidence="1" id="KW-0732">Signal</keyword>
<feature type="signal peptide" evidence="1">
    <location>
        <begin position="1"/>
        <end position="19"/>
    </location>
</feature>
<dbReference type="Proteomes" id="UP000886520">
    <property type="component" value="Chromosome 13"/>
</dbReference>
<evidence type="ECO:0000313" key="2">
    <source>
        <dbReference type="EMBL" id="KAI5070884.1"/>
    </source>
</evidence>
<gene>
    <name evidence="2" type="ORF">GOP47_0013135</name>
</gene>
<dbReference type="EMBL" id="JABFUD020000013">
    <property type="protein sequence ID" value="KAI5070884.1"/>
    <property type="molecule type" value="Genomic_DNA"/>
</dbReference>
<keyword evidence="3" id="KW-1185">Reference proteome</keyword>
<reference evidence="2" key="1">
    <citation type="submission" date="2021-01" db="EMBL/GenBank/DDBJ databases">
        <title>Adiantum capillus-veneris genome.</title>
        <authorList>
            <person name="Fang Y."/>
            <person name="Liao Q."/>
        </authorList>
    </citation>
    <scope>NUCLEOTIDE SEQUENCE</scope>
    <source>
        <strain evidence="2">H3</strain>
        <tissue evidence="2">Leaf</tissue>
    </source>
</reference>
<comment type="caution">
    <text evidence="2">The sequence shown here is derived from an EMBL/GenBank/DDBJ whole genome shotgun (WGS) entry which is preliminary data.</text>
</comment>
<evidence type="ECO:0000313" key="3">
    <source>
        <dbReference type="Proteomes" id="UP000886520"/>
    </source>
</evidence>
<protein>
    <submittedName>
        <fullName evidence="2">Uncharacterized protein</fullName>
    </submittedName>
</protein>
<organism evidence="2 3">
    <name type="scientific">Adiantum capillus-veneris</name>
    <name type="common">Maidenhair fern</name>
    <dbReference type="NCBI Taxonomy" id="13818"/>
    <lineage>
        <taxon>Eukaryota</taxon>
        <taxon>Viridiplantae</taxon>
        <taxon>Streptophyta</taxon>
        <taxon>Embryophyta</taxon>
        <taxon>Tracheophyta</taxon>
        <taxon>Polypodiopsida</taxon>
        <taxon>Polypodiidae</taxon>
        <taxon>Polypodiales</taxon>
        <taxon>Pteridineae</taxon>
        <taxon>Pteridaceae</taxon>
        <taxon>Vittarioideae</taxon>
        <taxon>Adiantum</taxon>
    </lineage>
</organism>
<name>A0A9D4ZD56_ADICA</name>
<sequence>MSVHLVLFGVCAGRRLALANSESFYIVLELAGNALHARTYEHVGKAVANSLIYMEGAVQTSQPCQPESQHESGFAGHKFVIVSAIPSILYANPANLACILWLSPISYIPNNPRQTGQRERNQARCNMRSCSSTKTIYLMLPLGHTEHSILIKVKQTHELERFHARVGGKSNTLEEKWCEIVAVMADRGVLIDWKAAYDKWCAQGDFRPGEKYTFCQEQLLADFCIHAHSENGWCWWKRLGE</sequence>
<accession>A0A9D4ZD56</accession>
<evidence type="ECO:0000256" key="1">
    <source>
        <dbReference type="SAM" id="SignalP"/>
    </source>
</evidence>
<feature type="chain" id="PRO_5038941926" evidence="1">
    <location>
        <begin position="20"/>
        <end position="241"/>
    </location>
</feature>
<dbReference type="AlphaFoldDB" id="A0A9D4ZD56"/>